<sequence length="36" mass="4116">MDIHNPKGSQIALDLNNLISKREEGPMQVAWNNKPR</sequence>
<organism evidence="1">
    <name type="scientific">Anguilla anguilla</name>
    <name type="common">European freshwater eel</name>
    <name type="synonym">Muraena anguilla</name>
    <dbReference type="NCBI Taxonomy" id="7936"/>
    <lineage>
        <taxon>Eukaryota</taxon>
        <taxon>Metazoa</taxon>
        <taxon>Chordata</taxon>
        <taxon>Craniata</taxon>
        <taxon>Vertebrata</taxon>
        <taxon>Euteleostomi</taxon>
        <taxon>Actinopterygii</taxon>
        <taxon>Neopterygii</taxon>
        <taxon>Teleostei</taxon>
        <taxon>Anguilliformes</taxon>
        <taxon>Anguillidae</taxon>
        <taxon>Anguilla</taxon>
    </lineage>
</organism>
<proteinExistence type="predicted"/>
<reference evidence="1" key="2">
    <citation type="journal article" date="2015" name="Fish Shellfish Immunol.">
        <title>Early steps in the European eel (Anguilla anguilla)-Vibrio vulnificus interaction in the gills: Role of the RtxA13 toxin.</title>
        <authorList>
            <person name="Callol A."/>
            <person name="Pajuelo D."/>
            <person name="Ebbesson L."/>
            <person name="Teles M."/>
            <person name="MacKenzie S."/>
            <person name="Amaro C."/>
        </authorList>
    </citation>
    <scope>NUCLEOTIDE SEQUENCE</scope>
</reference>
<accession>A0A0E9PPA6</accession>
<dbReference type="EMBL" id="GBXM01102116">
    <property type="protein sequence ID" value="JAH06461.1"/>
    <property type="molecule type" value="Transcribed_RNA"/>
</dbReference>
<dbReference type="AlphaFoldDB" id="A0A0E9PPA6"/>
<name>A0A0E9PPA6_ANGAN</name>
<evidence type="ECO:0000313" key="1">
    <source>
        <dbReference type="EMBL" id="JAH06461.1"/>
    </source>
</evidence>
<reference evidence="1" key="1">
    <citation type="submission" date="2014-11" db="EMBL/GenBank/DDBJ databases">
        <authorList>
            <person name="Amaro Gonzalez C."/>
        </authorList>
    </citation>
    <scope>NUCLEOTIDE SEQUENCE</scope>
</reference>
<protein>
    <submittedName>
        <fullName evidence="1">Uncharacterized protein</fullName>
    </submittedName>
</protein>